<evidence type="ECO:0000256" key="1">
    <source>
        <dbReference type="ARBA" id="ARBA00004651"/>
    </source>
</evidence>
<feature type="transmembrane region" description="Helical" evidence="9">
    <location>
        <begin position="390"/>
        <end position="417"/>
    </location>
</feature>
<evidence type="ECO:0000313" key="10">
    <source>
        <dbReference type="EMBL" id="RAI95163.1"/>
    </source>
</evidence>
<feature type="transmembrane region" description="Helical" evidence="9">
    <location>
        <begin position="183"/>
        <end position="209"/>
    </location>
</feature>
<feature type="transmembrane region" description="Helical" evidence="9">
    <location>
        <begin position="12"/>
        <end position="30"/>
    </location>
</feature>
<dbReference type="GO" id="GO:0005886">
    <property type="term" value="C:plasma membrane"/>
    <property type="evidence" value="ECO:0007669"/>
    <property type="project" value="UniProtKB-SubCell"/>
</dbReference>
<dbReference type="RefSeq" id="WP_111609848.1">
    <property type="nucleotide sequence ID" value="NZ_QLLK01000001.1"/>
</dbReference>
<evidence type="ECO:0000256" key="8">
    <source>
        <dbReference type="SAM" id="MobiDB-lite"/>
    </source>
</evidence>
<feature type="transmembrane region" description="Helical" evidence="9">
    <location>
        <begin position="143"/>
        <end position="162"/>
    </location>
</feature>
<keyword evidence="3" id="KW-0813">Transport</keyword>
<comment type="caution">
    <text evidence="10">The sequence shown here is derived from an EMBL/GenBank/DDBJ whole genome shotgun (WGS) entry which is preliminary data.</text>
</comment>
<gene>
    <name evidence="10" type="ORF">LV83_00414</name>
</gene>
<feature type="region of interest" description="Disordered" evidence="8">
    <location>
        <begin position="506"/>
        <end position="530"/>
    </location>
</feature>
<keyword evidence="7 9" id="KW-0472">Membrane</keyword>
<feature type="transmembrane region" description="Helical" evidence="9">
    <location>
        <begin position="50"/>
        <end position="69"/>
    </location>
</feature>
<dbReference type="AlphaFoldDB" id="A0A327PTJ8"/>
<evidence type="ECO:0000256" key="2">
    <source>
        <dbReference type="ARBA" id="ARBA00005658"/>
    </source>
</evidence>
<proteinExistence type="inferred from homology"/>
<dbReference type="Pfam" id="PF02028">
    <property type="entry name" value="BCCT"/>
    <property type="match status" value="1"/>
</dbReference>
<feature type="transmembrane region" description="Helical" evidence="9">
    <location>
        <begin position="345"/>
        <end position="370"/>
    </location>
</feature>
<sequence length="530" mass="58831">MKNKYFDIHPPVFWPATFLIFFFITLTLWVGEPMEQIFLSMKDFITDQTGWLFILAVNLFILFCIYVGFSKYGKIRLGGKDAQPEFSTSAWFAMLFSAGMGIGLLFWGVAEPVSHYANSPTSENYSVEAAQSAMNLTFLHWGLHAWAIYAIVALALAFFCYNKKLPLTIRSVFYPLLGDRINGWIGDVIDVFAVLATLFGLATSLGFGVQQLSGGLFYLFGLPNTSTTQVVLIAAVTSIATISVVSGIDKGVKFLSEWNIRIAAIFLVFILIFGPTLYILRGFPQNVGTYLSDFISVSTWTEAFIDEGWQGDWTVFYWAWWISWSPFVGMFIARVSKGRTIREFIFGVLLIPSLLTFLWMTAMGGSAIYLDSQSGNHLLANEIVSDTSTALFVFINQFPLSIVGSIISLFLVASFFVTSSDSGSLVIDNITSGGKLESPVAQRVFWATTEGAVAAVLLVGGGLGALQTATITTGLPFLVILLFMVYSLNKGLKSEYQKMEQLEKPTDKQRYEKKIEKSIKKSEEKSQEPK</sequence>
<evidence type="ECO:0000256" key="6">
    <source>
        <dbReference type="ARBA" id="ARBA00022989"/>
    </source>
</evidence>
<dbReference type="PANTHER" id="PTHR30047:SF7">
    <property type="entry name" value="HIGH-AFFINITY CHOLINE TRANSPORT PROTEIN"/>
    <property type="match status" value="1"/>
</dbReference>
<organism evidence="10 11">
    <name type="scientific">Algoriphagus yeomjeoni</name>
    <dbReference type="NCBI Taxonomy" id="291403"/>
    <lineage>
        <taxon>Bacteria</taxon>
        <taxon>Pseudomonadati</taxon>
        <taxon>Bacteroidota</taxon>
        <taxon>Cytophagia</taxon>
        <taxon>Cytophagales</taxon>
        <taxon>Cyclobacteriaceae</taxon>
        <taxon>Algoriphagus</taxon>
    </lineage>
</organism>
<evidence type="ECO:0000256" key="4">
    <source>
        <dbReference type="ARBA" id="ARBA00022475"/>
    </source>
</evidence>
<dbReference type="GO" id="GO:0022857">
    <property type="term" value="F:transmembrane transporter activity"/>
    <property type="evidence" value="ECO:0007669"/>
    <property type="project" value="InterPro"/>
</dbReference>
<dbReference type="PANTHER" id="PTHR30047">
    <property type="entry name" value="HIGH-AFFINITY CHOLINE TRANSPORT PROTEIN-RELATED"/>
    <property type="match status" value="1"/>
</dbReference>
<dbReference type="InterPro" id="IPR018093">
    <property type="entry name" value="BCCT_CS"/>
</dbReference>
<reference evidence="10 11" key="1">
    <citation type="submission" date="2018-06" db="EMBL/GenBank/DDBJ databases">
        <title>Genomic Encyclopedia of Archaeal and Bacterial Type Strains, Phase II (KMG-II): from individual species to whole genera.</title>
        <authorList>
            <person name="Goeker M."/>
        </authorList>
    </citation>
    <scope>NUCLEOTIDE SEQUENCE [LARGE SCALE GENOMIC DNA]</scope>
    <source>
        <strain evidence="10 11">DSM 23446</strain>
    </source>
</reference>
<feature type="transmembrane region" description="Helical" evidence="9">
    <location>
        <begin position="90"/>
        <end position="110"/>
    </location>
</feature>
<dbReference type="OrthoDB" id="9775735at2"/>
<feature type="transmembrane region" description="Helical" evidence="9">
    <location>
        <begin position="469"/>
        <end position="489"/>
    </location>
</feature>
<comment type="similarity">
    <text evidence="2">Belongs to the BCCT transporter (TC 2.A.15) family.</text>
</comment>
<keyword evidence="4" id="KW-1003">Cell membrane</keyword>
<dbReference type="PROSITE" id="PS01303">
    <property type="entry name" value="BCCT"/>
    <property type="match status" value="1"/>
</dbReference>
<keyword evidence="6 9" id="KW-1133">Transmembrane helix</keyword>
<evidence type="ECO:0000256" key="5">
    <source>
        <dbReference type="ARBA" id="ARBA00022692"/>
    </source>
</evidence>
<dbReference type="InterPro" id="IPR000060">
    <property type="entry name" value="BCCT_transptr"/>
</dbReference>
<name>A0A327PTJ8_9BACT</name>
<feature type="transmembrane region" description="Helical" evidence="9">
    <location>
        <begin position="229"/>
        <end position="248"/>
    </location>
</feature>
<evidence type="ECO:0000256" key="3">
    <source>
        <dbReference type="ARBA" id="ARBA00022448"/>
    </source>
</evidence>
<dbReference type="EMBL" id="QLLK01000001">
    <property type="protein sequence ID" value="RAI95163.1"/>
    <property type="molecule type" value="Genomic_DNA"/>
</dbReference>
<keyword evidence="11" id="KW-1185">Reference proteome</keyword>
<evidence type="ECO:0000256" key="7">
    <source>
        <dbReference type="ARBA" id="ARBA00023136"/>
    </source>
</evidence>
<feature type="transmembrane region" description="Helical" evidence="9">
    <location>
        <begin position="260"/>
        <end position="280"/>
    </location>
</feature>
<evidence type="ECO:0000313" key="11">
    <source>
        <dbReference type="Proteomes" id="UP000249610"/>
    </source>
</evidence>
<feature type="transmembrane region" description="Helical" evidence="9">
    <location>
        <begin position="444"/>
        <end position="463"/>
    </location>
</feature>
<dbReference type="Proteomes" id="UP000249610">
    <property type="component" value="Unassembled WGS sequence"/>
</dbReference>
<evidence type="ECO:0000256" key="9">
    <source>
        <dbReference type="SAM" id="Phobius"/>
    </source>
</evidence>
<protein>
    <submittedName>
        <fullName evidence="10">Choline/glycine/proline betaine transport protein</fullName>
    </submittedName>
</protein>
<keyword evidence="5 9" id="KW-0812">Transmembrane</keyword>
<dbReference type="NCBIfam" id="TIGR00842">
    <property type="entry name" value="bcct"/>
    <property type="match status" value="1"/>
</dbReference>
<comment type="subcellular location">
    <subcellularLocation>
        <location evidence="1">Cell membrane</location>
        <topology evidence="1">Multi-pass membrane protein</topology>
    </subcellularLocation>
</comment>
<feature type="transmembrane region" description="Helical" evidence="9">
    <location>
        <begin position="315"/>
        <end position="333"/>
    </location>
</feature>
<accession>A0A327PTJ8</accession>